<feature type="domain" description="Kinesin motor" evidence="6">
    <location>
        <begin position="516"/>
        <end position="694"/>
    </location>
</feature>
<dbReference type="WBParaSite" id="TREG1_16970.1">
    <property type="protein sequence ID" value="TREG1_16970.1"/>
    <property type="gene ID" value="TREG1_16970"/>
</dbReference>
<evidence type="ECO:0000256" key="3">
    <source>
        <dbReference type="ARBA" id="ARBA00022840"/>
    </source>
</evidence>
<dbReference type="GO" id="GO:0007018">
    <property type="term" value="P:microtubule-based movement"/>
    <property type="evidence" value="ECO:0007669"/>
    <property type="project" value="InterPro"/>
</dbReference>
<keyword evidence="3" id="KW-0067">ATP-binding</keyword>
<reference evidence="8" key="2">
    <citation type="submission" date="2023-11" db="UniProtKB">
        <authorList>
            <consortium name="WormBaseParasite"/>
        </authorList>
    </citation>
    <scope>IDENTIFICATION</scope>
</reference>
<keyword evidence="4" id="KW-0963">Cytoplasm</keyword>
<dbReference type="Pfam" id="PF00225">
    <property type="entry name" value="Kinesin"/>
    <property type="match status" value="1"/>
</dbReference>
<comment type="subcellular location">
    <subcellularLocation>
        <location evidence="1">Cytoplasm</location>
        <location evidence="1">Cytoskeleton</location>
    </subcellularLocation>
</comment>
<dbReference type="SUPFAM" id="SSF52540">
    <property type="entry name" value="P-loop containing nucleoside triphosphate hydrolases"/>
    <property type="match status" value="1"/>
</dbReference>
<keyword evidence="5" id="KW-0175">Coiled coil</keyword>
<evidence type="ECO:0000259" key="6">
    <source>
        <dbReference type="Pfam" id="PF00225"/>
    </source>
</evidence>
<evidence type="ECO:0000313" key="7">
    <source>
        <dbReference type="Proteomes" id="UP000050795"/>
    </source>
</evidence>
<keyword evidence="7" id="KW-1185">Reference proteome</keyword>
<keyword evidence="2" id="KW-0547">Nucleotide-binding</keyword>
<name>A0AA85JF02_TRIRE</name>
<organism evidence="7 8">
    <name type="scientific">Trichobilharzia regenti</name>
    <name type="common">Nasal bird schistosome</name>
    <dbReference type="NCBI Taxonomy" id="157069"/>
    <lineage>
        <taxon>Eukaryota</taxon>
        <taxon>Metazoa</taxon>
        <taxon>Spiralia</taxon>
        <taxon>Lophotrochozoa</taxon>
        <taxon>Platyhelminthes</taxon>
        <taxon>Trematoda</taxon>
        <taxon>Digenea</taxon>
        <taxon>Strigeidida</taxon>
        <taxon>Schistosomatoidea</taxon>
        <taxon>Schistosomatidae</taxon>
        <taxon>Trichobilharzia</taxon>
    </lineage>
</organism>
<dbReference type="InterPro" id="IPR027640">
    <property type="entry name" value="Kinesin-like_fam"/>
</dbReference>
<feature type="coiled-coil region" evidence="5">
    <location>
        <begin position="298"/>
        <end position="332"/>
    </location>
</feature>
<dbReference type="GO" id="GO:0008017">
    <property type="term" value="F:microtubule binding"/>
    <property type="evidence" value="ECO:0007669"/>
    <property type="project" value="InterPro"/>
</dbReference>
<dbReference type="InterPro" id="IPR036961">
    <property type="entry name" value="Kinesin_motor_dom_sf"/>
</dbReference>
<proteinExistence type="predicted"/>
<dbReference type="AlphaFoldDB" id="A0AA85JF02"/>
<dbReference type="Proteomes" id="UP000050795">
    <property type="component" value="Unassembled WGS sequence"/>
</dbReference>
<dbReference type="GO" id="GO:0005524">
    <property type="term" value="F:ATP binding"/>
    <property type="evidence" value="ECO:0007669"/>
    <property type="project" value="UniProtKB-KW"/>
</dbReference>
<feature type="coiled-coil region" evidence="5">
    <location>
        <begin position="398"/>
        <end position="425"/>
    </location>
</feature>
<dbReference type="PANTHER" id="PTHR47972">
    <property type="entry name" value="KINESIN-LIKE PROTEIN KLP-3"/>
    <property type="match status" value="1"/>
</dbReference>
<sequence>MKKILMNTSTHSNQSNASQPSLFPLEKFNKSSSNLNNIAYQKYKVFYERLYKCLCYLKTENYKLLEMIRNRQCVKLDYTKTLNEFLDEFAYKVANKKEAYEKMLISQAMKEGQQTFMAKRWKVRYYSLMELGLLIEKFLLRENNKDLNMLLVNSQKSDQEERTVEAKTKVTQTEQNLKLIRFFDEILKLPWSQNHISDKEIFSVDNDVIILNDHLSPLHSPKQSETVGINLSCLDFIDFDKVRLNQPDCSCVSSIYEYNDFIIPISSIFIQDLLANHNLCTEEIKQQNDMKYRLFHVLKRTKEQRNQLKKYVMEQQEKIQMLSKNIIETERIISTSQAVDINHQTVSGKDNLTPANVVDQSTFPYWKSESDKVSEHEDEYTLHLKYLQNEIDYLAFRKRELQGMLSEEEQKRKLLLKKMHNLVNTVHVICRIKPNPNNYLQIISDDKIIIPKTIVVSTPRQMEYKKSDKNTDSTNYTINSASHLRCFIFDKVIGPDNSEYNDWIKQIGTNNGLWFKKSGKSFTMFGTLNNEQTTMDAKSNLGGVMYDVTNVLLTSINQKTVDNWSYTVRVQILSVRDDSVTDIFRERKSSMFNTMEARFIDTTLRENDRIQISSPSLWEEFELNTTEDLYHLVKYIQEVEYQNKKCTSSTESESQTNGHLLVRYMIKGTNSSRDLLTAVESNIILVKLASWELKNEANICDILTLNKR</sequence>
<evidence type="ECO:0000313" key="8">
    <source>
        <dbReference type="WBParaSite" id="TREG1_16970.1"/>
    </source>
</evidence>
<dbReference type="GO" id="GO:0003777">
    <property type="term" value="F:microtubule motor activity"/>
    <property type="evidence" value="ECO:0007669"/>
    <property type="project" value="InterPro"/>
</dbReference>
<reference evidence="7" key="1">
    <citation type="submission" date="2022-06" db="EMBL/GenBank/DDBJ databases">
        <authorList>
            <person name="Berger JAMES D."/>
            <person name="Berger JAMES D."/>
        </authorList>
    </citation>
    <scope>NUCLEOTIDE SEQUENCE [LARGE SCALE GENOMIC DNA]</scope>
</reference>
<keyword evidence="4" id="KW-0206">Cytoskeleton</keyword>
<dbReference type="GO" id="GO:0005856">
    <property type="term" value="C:cytoskeleton"/>
    <property type="evidence" value="ECO:0007669"/>
    <property type="project" value="UniProtKB-SubCell"/>
</dbReference>
<evidence type="ECO:0000256" key="1">
    <source>
        <dbReference type="ARBA" id="ARBA00004245"/>
    </source>
</evidence>
<dbReference type="InterPro" id="IPR027417">
    <property type="entry name" value="P-loop_NTPase"/>
</dbReference>
<evidence type="ECO:0000256" key="2">
    <source>
        <dbReference type="ARBA" id="ARBA00022741"/>
    </source>
</evidence>
<protein>
    <recommendedName>
        <fullName evidence="6">Kinesin motor domain-containing protein</fullName>
    </recommendedName>
</protein>
<accession>A0AA85JF02</accession>
<evidence type="ECO:0000256" key="4">
    <source>
        <dbReference type="ARBA" id="ARBA00023212"/>
    </source>
</evidence>
<dbReference type="Gene3D" id="3.40.850.10">
    <property type="entry name" value="Kinesin motor domain"/>
    <property type="match status" value="1"/>
</dbReference>
<dbReference type="InterPro" id="IPR001752">
    <property type="entry name" value="Kinesin_motor_dom"/>
</dbReference>
<evidence type="ECO:0000256" key="5">
    <source>
        <dbReference type="SAM" id="Coils"/>
    </source>
</evidence>